<feature type="compositionally biased region" description="Basic and acidic residues" evidence="1">
    <location>
        <begin position="89"/>
        <end position="103"/>
    </location>
</feature>
<keyword evidence="3" id="KW-1185">Reference proteome</keyword>
<evidence type="ECO:0000313" key="3">
    <source>
        <dbReference type="Proteomes" id="UP001201812"/>
    </source>
</evidence>
<dbReference type="Proteomes" id="UP001201812">
    <property type="component" value="Unassembled WGS sequence"/>
</dbReference>
<dbReference type="EMBL" id="JAKKPZ010000021">
    <property type="protein sequence ID" value="KAI1711558.1"/>
    <property type="molecule type" value="Genomic_DNA"/>
</dbReference>
<protein>
    <submittedName>
        <fullName evidence="2">Uncharacterized protein</fullName>
    </submittedName>
</protein>
<feature type="region of interest" description="Disordered" evidence="1">
    <location>
        <begin position="84"/>
        <end position="103"/>
    </location>
</feature>
<evidence type="ECO:0000313" key="2">
    <source>
        <dbReference type="EMBL" id="KAI1711558.1"/>
    </source>
</evidence>
<dbReference type="AlphaFoldDB" id="A0AAD4N4Z5"/>
<gene>
    <name evidence="2" type="ORF">DdX_10019</name>
</gene>
<name>A0AAD4N4Z5_9BILA</name>
<accession>A0AAD4N4Z5</accession>
<sequence>MDGDSKIQNNLSEPVIESVTVVKSAQNLLSDLDYLLPFETCLPENGIDFNESLELLYAHPGMTDNINDNFFEIEHAKDNACGYDTEEEHENRSARKDDCESCQ</sequence>
<comment type="caution">
    <text evidence="2">The sequence shown here is derived from an EMBL/GenBank/DDBJ whole genome shotgun (WGS) entry which is preliminary data.</text>
</comment>
<organism evidence="2 3">
    <name type="scientific">Ditylenchus destructor</name>
    <dbReference type="NCBI Taxonomy" id="166010"/>
    <lineage>
        <taxon>Eukaryota</taxon>
        <taxon>Metazoa</taxon>
        <taxon>Ecdysozoa</taxon>
        <taxon>Nematoda</taxon>
        <taxon>Chromadorea</taxon>
        <taxon>Rhabditida</taxon>
        <taxon>Tylenchina</taxon>
        <taxon>Tylenchomorpha</taxon>
        <taxon>Sphaerularioidea</taxon>
        <taxon>Anguinidae</taxon>
        <taxon>Anguininae</taxon>
        <taxon>Ditylenchus</taxon>
    </lineage>
</organism>
<reference evidence="2" key="1">
    <citation type="submission" date="2022-01" db="EMBL/GenBank/DDBJ databases">
        <title>Genome Sequence Resource for Two Populations of Ditylenchus destructor, the Migratory Endoparasitic Phytonematode.</title>
        <authorList>
            <person name="Zhang H."/>
            <person name="Lin R."/>
            <person name="Xie B."/>
        </authorList>
    </citation>
    <scope>NUCLEOTIDE SEQUENCE</scope>
    <source>
        <strain evidence="2">BazhouSP</strain>
    </source>
</reference>
<evidence type="ECO:0000256" key="1">
    <source>
        <dbReference type="SAM" id="MobiDB-lite"/>
    </source>
</evidence>
<proteinExistence type="predicted"/>